<dbReference type="InterPro" id="IPR024787">
    <property type="entry name" value="EcsC"/>
</dbReference>
<dbReference type="OrthoDB" id="1705901at2"/>
<dbReference type="PANTHER" id="PTHR41260:SF1">
    <property type="entry name" value="PROTEIN ECSC"/>
    <property type="match status" value="1"/>
</dbReference>
<dbReference type="Pfam" id="PF12787">
    <property type="entry name" value="EcsC"/>
    <property type="match status" value="1"/>
</dbReference>
<dbReference type="AlphaFoldDB" id="A0A1M5UQB5"/>
<sequence>MDAYEQSVQRELAQWRKKMYQNPNLFHQVSKKAQTKINSWIPAKAQRFITESIKNMVKTMLVGSQLTTKKALIPEKSLYKQDALVKEKLESYRKTATIEGAGTGAGGIFLGLADFPLLLSIKVKFLFETAAIYGFDTKEYEERLFMLHVFQLAFSRDEMRKQTMYTIENWEQEKHKLVEMDWEVFQQEYRDYIDLVKLLQMVPGFGAIVGAYANYNLLDQLGDTAMNAYRLRLLTHPGGGSFISKQE</sequence>
<evidence type="ECO:0000313" key="1">
    <source>
        <dbReference type="EMBL" id="SHH65215.1"/>
    </source>
</evidence>
<dbReference type="Proteomes" id="UP000184079">
    <property type="component" value="Unassembled WGS sequence"/>
</dbReference>
<dbReference type="PANTHER" id="PTHR41260">
    <property type="entry name" value="PROTEIN ECSC"/>
    <property type="match status" value="1"/>
</dbReference>
<accession>A0A1M5UQB5</accession>
<organism evidence="1 2">
    <name type="scientific">Virgibacillus chiguensis</name>
    <dbReference type="NCBI Taxonomy" id="411959"/>
    <lineage>
        <taxon>Bacteria</taxon>
        <taxon>Bacillati</taxon>
        <taxon>Bacillota</taxon>
        <taxon>Bacilli</taxon>
        <taxon>Bacillales</taxon>
        <taxon>Bacillaceae</taxon>
        <taxon>Virgibacillus</taxon>
    </lineage>
</organism>
<keyword evidence="2" id="KW-1185">Reference proteome</keyword>
<dbReference type="EMBL" id="FQXD01000010">
    <property type="protein sequence ID" value="SHH65215.1"/>
    <property type="molecule type" value="Genomic_DNA"/>
</dbReference>
<reference evidence="2" key="1">
    <citation type="submission" date="2016-11" db="EMBL/GenBank/DDBJ databases">
        <authorList>
            <person name="Varghese N."/>
            <person name="Submissions S."/>
        </authorList>
    </citation>
    <scope>NUCLEOTIDE SEQUENCE [LARGE SCALE GENOMIC DNA]</scope>
    <source>
        <strain evidence="2">CGMCC 1.6496</strain>
    </source>
</reference>
<evidence type="ECO:0000313" key="2">
    <source>
        <dbReference type="Proteomes" id="UP000184079"/>
    </source>
</evidence>
<gene>
    <name evidence="1" type="ORF">SAMN05421807_11085</name>
</gene>
<protein>
    <submittedName>
        <fullName evidence="1">EcsC protein family protein</fullName>
    </submittedName>
</protein>
<name>A0A1M5UQB5_9BACI</name>
<proteinExistence type="predicted"/>
<dbReference type="RefSeq" id="WP_073009719.1">
    <property type="nucleotide sequence ID" value="NZ_FQXD01000010.1"/>
</dbReference>